<accession>A0A1I2G859</accession>
<evidence type="ECO:0000256" key="1">
    <source>
        <dbReference type="SAM" id="MobiDB-lite"/>
    </source>
</evidence>
<dbReference type="Gene3D" id="1.25.40.10">
    <property type="entry name" value="Tetratricopeptide repeat domain"/>
    <property type="match status" value="1"/>
</dbReference>
<dbReference type="AlphaFoldDB" id="A0A1I2G859"/>
<sequence>MSEERRRVLNNLDRIEDRLRDAPEGLHDAGAPASERALAASGLDPDVALLWGAYDGIDLGGGEARIYPLAEHAPATEAAAAEGRLRPGDRVIGERGRDLLVLAADPHAEGADVVLVEEDGERLPCASSVDRMVLALLGEFSVLFDEDGEYQADLFGDDGELTPAAERRMLRRHLDLDPDAPLARFRLAQSLRRAGELRGAAQELRQLLRRAPEFVWGHLELGRVRLGEGKPGDAVAAFRKAAELAADPGLRAHCLALACLALSDMPERPGPAAQVPADMPEKTGPSAQGAKAMSKKTGAAAQADKAGAERAALAAAALAANPMFAAAQEAAVRDALEREDPAAADEQLALGLAVVPGHLGLLSLRPALAELKARVAESEGDEVEDEDDPDAGMDPALLEDEAERVAARAKPEPEPKAAPAPDTGSASSPYGGRTPARSSGGRRSRRPGRSRG</sequence>
<name>A0A1I2G859_9BACT</name>
<feature type="region of interest" description="Disordered" evidence="1">
    <location>
        <begin position="269"/>
        <end position="289"/>
    </location>
</feature>
<dbReference type="EMBL" id="FOMX01000030">
    <property type="protein sequence ID" value="SFF12811.1"/>
    <property type="molecule type" value="Genomic_DNA"/>
</dbReference>
<dbReference type="SMART" id="SM00028">
    <property type="entry name" value="TPR"/>
    <property type="match status" value="2"/>
</dbReference>
<evidence type="ECO:0000313" key="3">
    <source>
        <dbReference type="Proteomes" id="UP000199400"/>
    </source>
</evidence>
<keyword evidence="3" id="KW-1185">Reference proteome</keyword>
<protein>
    <submittedName>
        <fullName evidence="2">Tetratricopeptide repeat-containing protein</fullName>
    </submittedName>
</protein>
<organism evidence="2 3">
    <name type="scientific">Nannocystis exedens</name>
    <dbReference type="NCBI Taxonomy" id="54"/>
    <lineage>
        <taxon>Bacteria</taxon>
        <taxon>Pseudomonadati</taxon>
        <taxon>Myxococcota</taxon>
        <taxon>Polyangia</taxon>
        <taxon>Nannocystales</taxon>
        <taxon>Nannocystaceae</taxon>
        <taxon>Nannocystis</taxon>
    </lineage>
</organism>
<dbReference type="Proteomes" id="UP000199400">
    <property type="component" value="Unassembled WGS sequence"/>
</dbReference>
<dbReference type="InterPro" id="IPR019734">
    <property type="entry name" value="TPR_rpt"/>
</dbReference>
<feature type="compositionally biased region" description="Basic residues" evidence="1">
    <location>
        <begin position="440"/>
        <end position="452"/>
    </location>
</feature>
<reference evidence="3" key="1">
    <citation type="submission" date="2016-10" db="EMBL/GenBank/DDBJ databases">
        <authorList>
            <person name="Varghese N."/>
            <person name="Submissions S."/>
        </authorList>
    </citation>
    <scope>NUCLEOTIDE SEQUENCE [LARGE SCALE GENOMIC DNA]</scope>
    <source>
        <strain evidence="3">ATCC 25963</strain>
    </source>
</reference>
<feature type="compositionally biased region" description="Acidic residues" evidence="1">
    <location>
        <begin position="378"/>
        <end position="402"/>
    </location>
</feature>
<gene>
    <name evidence="2" type="ORF">SAMN02745121_07075</name>
</gene>
<feature type="region of interest" description="Disordered" evidence="1">
    <location>
        <begin position="375"/>
        <end position="452"/>
    </location>
</feature>
<dbReference type="OrthoDB" id="5506975at2"/>
<dbReference type="InterPro" id="IPR011990">
    <property type="entry name" value="TPR-like_helical_dom_sf"/>
</dbReference>
<evidence type="ECO:0000313" key="2">
    <source>
        <dbReference type="EMBL" id="SFF12811.1"/>
    </source>
</evidence>
<proteinExistence type="predicted"/>
<dbReference type="RefSeq" id="WP_143141186.1">
    <property type="nucleotide sequence ID" value="NZ_FOMX01000030.1"/>
</dbReference>
<feature type="compositionally biased region" description="Basic and acidic residues" evidence="1">
    <location>
        <begin position="403"/>
        <end position="415"/>
    </location>
</feature>
<dbReference type="SUPFAM" id="SSF48452">
    <property type="entry name" value="TPR-like"/>
    <property type="match status" value="1"/>
</dbReference>